<dbReference type="AlphaFoldDB" id="A0A3S8RSI9"/>
<dbReference type="Pfam" id="PF01833">
    <property type="entry name" value="TIG"/>
    <property type="match status" value="8"/>
</dbReference>
<evidence type="ECO:0000256" key="1">
    <source>
        <dbReference type="SAM" id="SignalP"/>
    </source>
</evidence>
<dbReference type="RefSeq" id="WP_125082012.1">
    <property type="nucleotide sequence ID" value="NZ_CP034248.1"/>
</dbReference>
<proteinExistence type="predicted"/>
<dbReference type="Gene3D" id="3.40.50.410">
    <property type="entry name" value="von Willebrand factor, type A domain"/>
    <property type="match status" value="1"/>
</dbReference>
<dbReference type="InterPro" id="IPR002909">
    <property type="entry name" value="IPT_dom"/>
</dbReference>
<dbReference type="SUPFAM" id="SSF81296">
    <property type="entry name" value="E set domains"/>
    <property type="match status" value="8"/>
</dbReference>
<sequence>MRIKQSIAALMVLILTIVGLNSMTTSASAAADYIQVSRQVTPGEITTEEEVTVELTIQGTPPVSVIRPNDVILIIDKSGSMAGDKIIAARDSAKGFIDLMDFNVHRVGIVDYSSSNNVKVFPITTDANAAKAYVNTIQASGGTGTGYAIDAAVTELMREPREGAQPVIVLMTDGDATEPNGSAYEYALDRAAAAKEQGIVFYTIALLNANDNPDTSGPNQLLTKMATTSSHHHFVLGSVGLSEIYAAIVKEIGIASAYDVTVTDYVSEHFEIVPDSYLHNIPQPTVSGNEISWSFLELKNNTLNFTYKVRPKTQNPGVFSVSTTAANVTYKDFAGANRNKLIGNKSIKVKLPAPVITSIVEPSGHPLGGNEVQINGDKFVNGARVFFNTYEARSVNFVDSKTLRVIVPPGSQGTVNVKVQNPDNQFATGSYQYMADPEVSSYSPTEGPMEGNTVISMYGNYFMPGVTVKFGDKSAVITTQRTGFLSLKTPAVTEVGLVDITIQNPDGTSLVIPSGFNYLEPEIPKLEITNVNLNTGLPEGGGTATIVGKRINPEVRVFFGDNEAQVKSVVSTERIQVIVPAGQPGKVDVKLVNPDGEEATLAEGYTYAYPDYPAPVVNTINPNQGEIQGGGTAFISGTGFVSGVKVLVNDIPATVTSNTLYRITIVIPASTVEGTFDVKVINPDGKEAILPASYTYILPPPPPAPVLNRISPDNGLITGNATVVLYGENFMGDAVVLFDDIELPTTFVRSDQLRIVTPASDEEKVVQVRIKNPDGQTTVENITYSYIEPQPEPVSITSLNQVSGITAGGNTVYINGSNFQRGIRVFFGDNEAEVKSYASARRIGVDVPPSLTTGLVDVTVLNPDKGQFTLPGAYRYTLTQPTISSLSVPSGLTTGGTIVYINGTNFEPTMSVTIDGTNTPFDYVSNKRVKIVTPPSQYAGEVPLVVTLDNGESATFNFTYEEPPKAPAPFIRAFNISSGPAAGGNTVYISGHNYVRGATVFFGDVESPNVIFNSTTRLGARIPAGSGVVQVKIVNPDGQESNTLEYTYQ</sequence>
<gene>
    <name evidence="3" type="ORF">EIM92_06635</name>
</gene>
<dbReference type="PANTHER" id="PTHR22625:SF70">
    <property type="entry name" value="PLEXIN A, ISOFORM A"/>
    <property type="match status" value="1"/>
</dbReference>
<dbReference type="InterPro" id="IPR014756">
    <property type="entry name" value="Ig_E-set"/>
</dbReference>
<dbReference type="PROSITE" id="PS50234">
    <property type="entry name" value="VWFA"/>
    <property type="match status" value="1"/>
</dbReference>
<dbReference type="InterPro" id="IPR002035">
    <property type="entry name" value="VWF_A"/>
</dbReference>
<dbReference type="SUPFAM" id="SSF53300">
    <property type="entry name" value="vWA-like"/>
    <property type="match status" value="1"/>
</dbReference>
<dbReference type="CDD" id="cd00198">
    <property type="entry name" value="vWFA"/>
    <property type="match status" value="1"/>
</dbReference>
<dbReference type="Proteomes" id="UP000273145">
    <property type="component" value="Chromosome"/>
</dbReference>
<dbReference type="KEGG" id="plen:EIM92_06635"/>
<dbReference type="SMART" id="SM00327">
    <property type="entry name" value="VWA"/>
    <property type="match status" value="1"/>
</dbReference>
<name>A0A3S8RSI9_9BACL</name>
<dbReference type="SMART" id="SM00429">
    <property type="entry name" value="IPT"/>
    <property type="match status" value="8"/>
</dbReference>
<dbReference type="GO" id="GO:0017154">
    <property type="term" value="F:semaphorin receptor activity"/>
    <property type="evidence" value="ECO:0007669"/>
    <property type="project" value="InterPro"/>
</dbReference>
<feature type="chain" id="PRO_5038354959" evidence="1">
    <location>
        <begin position="30"/>
        <end position="1049"/>
    </location>
</feature>
<dbReference type="CDD" id="cd00102">
    <property type="entry name" value="IPT"/>
    <property type="match status" value="7"/>
</dbReference>
<keyword evidence="4" id="KW-1185">Reference proteome</keyword>
<reference evidence="3 4" key="1">
    <citation type="submission" date="2018-11" db="EMBL/GenBank/DDBJ databases">
        <title>Genome sequencing of Paenibacillus lentus DSM25539(T).</title>
        <authorList>
            <person name="Kook J.-K."/>
            <person name="Park S.-N."/>
            <person name="Lim Y.K."/>
        </authorList>
    </citation>
    <scope>NUCLEOTIDE SEQUENCE [LARGE SCALE GENOMIC DNA]</scope>
    <source>
        <strain evidence="3 4">DSM 25539</strain>
    </source>
</reference>
<dbReference type="Gene3D" id="2.60.40.10">
    <property type="entry name" value="Immunoglobulins"/>
    <property type="match status" value="8"/>
</dbReference>
<dbReference type="InterPro" id="IPR013783">
    <property type="entry name" value="Ig-like_fold"/>
</dbReference>
<dbReference type="EMBL" id="CP034248">
    <property type="protein sequence ID" value="AZK45918.1"/>
    <property type="molecule type" value="Genomic_DNA"/>
</dbReference>
<accession>A0A3S8RSI9</accession>
<dbReference type="PANTHER" id="PTHR22625">
    <property type="entry name" value="PLEXIN"/>
    <property type="match status" value="1"/>
</dbReference>
<evidence type="ECO:0000313" key="3">
    <source>
        <dbReference type="EMBL" id="AZK45918.1"/>
    </source>
</evidence>
<organism evidence="3 4">
    <name type="scientific">Paenibacillus lentus</name>
    <dbReference type="NCBI Taxonomy" id="1338368"/>
    <lineage>
        <taxon>Bacteria</taxon>
        <taxon>Bacillati</taxon>
        <taxon>Bacillota</taxon>
        <taxon>Bacilli</taxon>
        <taxon>Bacillales</taxon>
        <taxon>Paenibacillaceae</taxon>
        <taxon>Paenibacillus</taxon>
    </lineage>
</organism>
<evidence type="ECO:0000259" key="2">
    <source>
        <dbReference type="PROSITE" id="PS50234"/>
    </source>
</evidence>
<dbReference type="Pfam" id="PF00092">
    <property type="entry name" value="VWA"/>
    <property type="match status" value="1"/>
</dbReference>
<feature type="signal peptide" evidence="1">
    <location>
        <begin position="1"/>
        <end position="29"/>
    </location>
</feature>
<evidence type="ECO:0000313" key="4">
    <source>
        <dbReference type="Proteomes" id="UP000273145"/>
    </source>
</evidence>
<feature type="domain" description="VWFA" evidence="2">
    <location>
        <begin position="70"/>
        <end position="252"/>
    </location>
</feature>
<dbReference type="OrthoDB" id="1656124at2"/>
<dbReference type="InterPro" id="IPR031148">
    <property type="entry name" value="Plexin"/>
</dbReference>
<keyword evidence="1" id="KW-0732">Signal</keyword>
<protein>
    <submittedName>
        <fullName evidence="3">VWA domain-containing protein</fullName>
    </submittedName>
</protein>
<dbReference type="InterPro" id="IPR036465">
    <property type="entry name" value="vWFA_dom_sf"/>
</dbReference>